<dbReference type="SUPFAM" id="SSF55031">
    <property type="entry name" value="Bacterial exopeptidase dimerisation domain"/>
    <property type="match status" value="1"/>
</dbReference>
<dbReference type="EC" id="3.5.1.-" evidence="3"/>
<dbReference type="Pfam" id="PF07687">
    <property type="entry name" value="M20_dimer"/>
    <property type="match status" value="1"/>
</dbReference>
<keyword evidence="1 3" id="KW-0378">Hydrolase</keyword>
<sequence>MHAKWDWKRWWTGSVVGLLLGSGCLLLTAAEKEQSQLSSAQQTAVQDVQQRAEDLKAVNQSIWNYAEIGLQETKSSQLLIEKLEAEGFKVKSGVADMPTAFVASYGSGHPIIGILAEYDALPGLSQKTVPYRESLSEEGAGHACGHSGLGTAALGAALAVKEAIDKHQLKGTVRLYGTPAEETGLGKVYMLLDGQFKDLDICLHWHPANITNVHLGSSKALVSVKFTFTGLPSHASVSPESGVSALDAVELMNVGVNFMREHVKEDARMHYVIIDGGGQPNVVPAKATVWYYVRANAHEDLERYYHWVVDIAKGAALMTRTKLSIQVDTDNHELIPNAPLSELIHEKLTVIGPPEFSGEEKAFARRIQQPLIEKFGQTFPVAIDSRVHTLVESRTSSKGSTDVGDISWHIPTGGLRTTCFAAGNPGHSWQNVACIGSSIGEKGILYAAEALAATTVALMENPALVKEAKADFDQRMKSRKYITLIPKGQKPPVKIR</sequence>
<dbReference type="NCBIfam" id="TIGR01891">
    <property type="entry name" value="amidohydrolases"/>
    <property type="match status" value="1"/>
</dbReference>
<dbReference type="GO" id="GO:0005737">
    <property type="term" value="C:cytoplasm"/>
    <property type="evidence" value="ECO:0007669"/>
    <property type="project" value="TreeGrafter"/>
</dbReference>
<dbReference type="InterPro" id="IPR017439">
    <property type="entry name" value="Amidohydrolase"/>
</dbReference>
<dbReference type="InterPro" id="IPR017145">
    <property type="entry name" value="Aminobenzoyl-glu_utiliz_pB"/>
</dbReference>
<dbReference type="PANTHER" id="PTHR30575">
    <property type="entry name" value="PEPTIDASE M20"/>
    <property type="match status" value="1"/>
</dbReference>
<dbReference type="InterPro" id="IPR036264">
    <property type="entry name" value="Bact_exopeptidase_dim_dom"/>
</dbReference>
<evidence type="ECO:0000313" key="3">
    <source>
        <dbReference type="EMBL" id="QDT28565.1"/>
    </source>
</evidence>
<accession>A0A517QAG6</accession>
<evidence type="ECO:0000313" key="4">
    <source>
        <dbReference type="Proteomes" id="UP000315647"/>
    </source>
</evidence>
<evidence type="ECO:0000256" key="1">
    <source>
        <dbReference type="ARBA" id="ARBA00022801"/>
    </source>
</evidence>
<protein>
    <submittedName>
        <fullName evidence="3">p-aminobenzoyl-glutamate hydrolase subunit B</fullName>
        <ecNumber evidence="3">3.5.1.-</ecNumber>
    </submittedName>
</protein>
<dbReference type="FunFam" id="3.30.70.360:FF:000004">
    <property type="entry name" value="Peptidase M20 domain-containing protein 2"/>
    <property type="match status" value="1"/>
</dbReference>
<dbReference type="InterPro" id="IPR052030">
    <property type="entry name" value="Peptidase_M20/M20A_hydrolases"/>
</dbReference>
<dbReference type="PIRSF" id="PIRSF037227">
    <property type="entry name" value="Aminobenzoyl-glu_utiliz_pB"/>
    <property type="match status" value="1"/>
</dbReference>
<reference evidence="3 4" key="1">
    <citation type="submission" date="2019-03" db="EMBL/GenBank/DDBJ databases">
        <title>Deep-cultivation of Planctomycetes and their phenomic and genomic characterization uncovers novel biology.</title>
        <authorList>
            <person name="Wiegand S."/>
            <person name="Jogler M."/>
            <person name="Boedeker C."/>
            <person name="Pinto D."/>
            <person name="Vollmers J."/>
            <person name="Rivas-Marin E."/>
            <person name="Kohn T."/>
            <person name="Peeters S.H."/>
            <person name="Heuer A."/>
            <person name="Rast P."/>
            <person name="Oberbeckmann S."/>
            <person name="Bunk B."/>
            <person name="Jeske O."/>
            <person name="Meyerdierks A."/>
            <person name="Storesund J.E."/>
            <person name="Kallscheuer N."/>
            <person name="Luecker S."/>
            <person name="Lage O.M."/>
            <person name="Pohl T."/>
            <person name="Merkel B.J."/>
            <person name="Hornburger P."/>
            <person name="Mueller R.-W."/>
            <person name="Bruemmer F."/>
            <person name="Labrenz M."/>
            <person name="Spormann A.M."/>
            <person name="Op den Camp H."/>
            <person name="Overmann J."/>
            <person name="Amann R."/>
            <person name="Jetten M.S.M."/>
            <person name="Mascher T."/>
            <person name="Medema M.H."/>
            <person name="Devos D.P."/>
            <person name="Kaster A.-K."/>
            <person name="Ovreas L."/>
            <person name="Rohde M."/>
            <person name="Galperin M.Y."/>
            <person name="Jogler C."/>
        </authorList>
    </citation>
    <scope>NUCLEOTIDE SEQUENCE [LARGE SCALE GENOMIC DNA]</scope>
    <source>
        <strain evidence="3 4">Enr10</strain>
    </source>
</reference>
<proteinExistence type="predicted"/>
<organism evidence="3 4">
    <name type="scientific">Gimesia panareensis</name>
    <dbReference type="NCBI Taxonomy" id="2527978"/>
    <lineage>
        <taxon>Bacteria</taxon>
        <taxon>Pseudomonadati</taxon>
        <taxon>Planctomycetota</taxon>
        <taxon>Planctomycetia</taxon>
        <taxon>Planctomycetales</taxon>
        <taxon>Planctomycetaceae</taxon>
        <taxon>Gimesia</taxon>
    </lineage>
</organism>
<dbReference type="AlphaFoldDB" id="A0A517QAG6"/>
<dbReference type="Gene3D" id="3.40.630.10">
    <property type="entry name" value="Zn peptidases"/>
    <property type="match status" value="2"/>
</dbReference>
<dbReference type="GO" id="GO:0046657">
    <property type="term" value="P:folic acid catabolic process"/>
    <property type="evidence" value="ECO:0007669"/>
    <property type="project" value="TreeGrafter"/>
</dbReference>
<dbReference type="SUPFAM" id="SSF53187">
    <property type="entry name" value="Zn-dependent exopeptidases"/>
    <property type="match status" value="1"/>
</dbReference>
<keyword evidence="4" id="KW-1185">Reference proteome</keyword>
<name>A0A517QAG6_9PLAN</name>
<feature type="domain" description="Peptidase M20 dimerisation" evidence="2">
    <location>
        <begin position="219"/>
        <end position="313"/>
    </location>
</feature>
<gene>
    <name evidence="3" type="primary">abgB</name>
    <name evidence="3" type="ORF">Enr10x_39090</name>
</gene>
<evidence type="ECO:0000259" key="2">
    <source>
        <dbReference type="Pfam" id="PF07687"/>
    </source>
</evidence>
<dbReference type="Pfam" id="PF01546">
    <property type="entry name" value="Peptidase_M20"/>
    <property type="match status" value="1"/>
</dbReference>
<dbReference type="PROSITE" id="PS51257">
    <property type="entry name" value="PROKAR_LIPOPROTEIN"/>
    <property type="match status" value="1"/>
</dbReference>
<dbReference type="GO" id="GO:0071713">
    <property type="term" value="F:para-aminobenzoyl-glutamate hydrolase activity"/>
    <property type="evidence" value="ECO:0007669"/>
    <property type="project" value="TreeGrafter"/>
</dbReference>
<dbReference type="InterPro" id="IPR002933">
    <property type="entry name" value="Peptidase_M20"/>
</dbReference>
<dbReference type="InterPro" id="IPR011650">
    <property type="entry name" value="Peptidase_M20_dimer"/>
</dbReference>
<dbReference type="Gene3D" id="3.30.70.360">
    <property type="match status" value="1"/>
</dbReference>
<dbReference type="PANTHER" id="PTHR30575:SF0">
    <property type="entry name" value="XAA-ARG DIPEPTIDASE"/>
    <property type="match status" value="1"/>
</dbReference>
<dbReference type="EMBL" id="CP037421">
    <property type="protein sequence ID" value="QDT28565.1"/>
    <property type="molecule type" value="Genomic_DNA"/>
</dbReference>
<dbReference type="Proteomes" id="UP000315647">
    <property type="component" value="Chromosome"/>
</dbReference>
<dbReference type="GO" id="GO:0016805">
    <property type="term" value="F:dipeptidase activity"/>
    <property type="evidence" value="ECO:0007669"/>
    <property type="project" value="TreeGrafter"/>
</dbReference>
<dbReference type="RefSeq" id="WP_197997283.1">
    <property type="nucleotide sequence ID" value="NZ_CP037421.1"/>
</dbReference>